<accession>A0A6G9Y611</accession>
<dbReference type="AlphaFoldDB" id="A0A6G9Y611"/>
<dbReference type="KEGG" id="nah:F5544_03575"/>
<keyword evidence="1" id="KW-1133">Transmembrane helix</keyword>
<evidence type="ECO:0000313" key="2">
    <source>
        <dbReference type="EMBL" id="QIS08629.1"/>
    </source>
</evidence>
<sequence length="124" mass="13721">MARQSNDRQRELASEGSNIRWRCHSGERYVTRRLRGAGWRGYPRAVPDNVPEIPPRFTDPRPVLAVGSALWLIATVVVFASGDRWAADRPVCLMGLVVGLLGLGIFLIQRRGARRGDKGAQTGL</sequence>
<feature type="transmembrane region" description="Helical" evidence="1">
    <location>
        <begin position="63"/>
        <end position="81"/>
    </location>
</feature>
<dbReference type="Pfam" id="PF10745">
    <property type="entry name" value="DUF2530"/>
    <property type="match status" value="1"/>
</dbReference>
<dbReference type="InterPro" id="IPR019681">
    <property type="entry name" value="DUF2530"/>
</dbReference>
<reference evidence="2 3" key="1">
    <citation type="journal article" date="2019" name="ACS Chem. Biol.">
        <title>Identification and Mobilization of a Cryptic Antibiotic Biosynthesis Gene Locus from a Human-Pathogenic Nocardia Isolate.</title>
        <authorList>
            <person name="Herisse M."/>
            <person name="Ishida K."/>
            <person name="Porter J.L."/>
            <person name="Howden B."/>
            <person name="Hertweck C."/>
            <person name="Stinear T.P."/>
            <person name="Pidot S.J."/>
        </authorList>
    </citation>
    <scope>NUCLEOTIDE SEQUENCE [LARGE SCALE GENOMIC DNA]</scope>
    <source>
        <strain evidence="2 3">AUSMDU00012717</strain>
    </source>
</reference>
<keyword evidence="1" id="KW-0812">Transmembrane</keyword>
<proteinExistence type="predicted"/>
<dbReference type="Proteomes" id="UP000503540">
    <property type="component" value="Chromosome"/>
</dbReference>
<organism evidence="2 3">
    <name type="scientific">Nocardia arthritidis</name>
    <dbReference type="NCBI Taxonomy" id="228602"/>
    <lineage>
        <taxon>Bacteria</taxon>
        <taxon>Bacillati</taxon>
        <taxon>Actinomycetota</taxon>
        <taxon>Actinomycetes</taxon>
        <taxon>Mycobacteriales</taxon>
        <taxon>Nocardiaceae</taxon>
        <taxon>Nocardia</taxon>
    </lineage>
</organism>
<protein>
    <submittedName>
        <fullName evidence="2">DUF2530 domain-containing protein</fullName>
    </submittedName>
</protein>
<keyword evidence="1" id="KW-0472">Membrane</keyword>
<name>A0A6G9Y611_9NOCA</name>
<evidence type="ECO:0000256" key="1">
    <source>
        <dbReference type="SAM" id="Phobius"/>
    </source>
</evidence>
<gene>
    <name evidence="2" type="ORF">F5544_03575</name>
</gene>
<feature type="transmembrane region" description="Helical" evidence="1">
    <location>
        <begin position="87"/>
        <end position="108"/>
    </location>
</feature>
<keyword evidence="3" id="KW-1185">Reference proteome</keyword>
<evidence type="ECO:0000313" key="3">
    <source>
        <dbReference type="Proteomes" id="UP000503540"/>
    </source>
</evidence>
<dbReference type="EMBL" id="CP046172">
    <property type="protein sequence ID" value="QIS08629.1"/>
    <property type="molecule type" value="Genomic_DNA"/>
</dbReference>